<proteinExistence type="predicted"/>
<dbReference type="Proteomes" id="UP000250235">
    <property type="component" value="Unassembled WGS sequence"/>
</dbReference>
<gene>
    <name evidence="1" type="ORF">F511_41516</name>
</gene>
<evidence type="ECO:0000313" key="2">
    <source>
        <dbReference type="Proteomes" id="UP000250235"/>
    </source>
</evidence>
<organism evidence="1 2">
    <name type="scientific">Dorcoceras hygrometricum</name>
    <dbReference type="NCBI Taxonomy" id="472368"/>
    <lineage>
        <taxon>Eukaryota</taxon>
        <taxon>Viridiplantae</taxon>
        <taxon>Streptophyta</taxon>
        <taxon>Embryophyta</taxon>
        <taxon>Tracheophyta</taxon>
        <taxon>Spermatophyta</taxon>
        <taxon>Magnoliopsida</taxon>
        <taxon>eudicotyledons</taxon>
        <taxon>Gunneridae</taxon>
        <taxon>Pentapetalae</taxon>
        <taxon>asterids</taxon>
        <taxon>lamiids</taxon>
        <taxon>Lamiales</taxon>
        <taxon>Gesneriaceae</taxon>
        <taxon>Didymocarpoideae</taxon>
        <taxon>Trichosporeae</taxon>
        <taxon>Loxocarpinae</taxon>
        <taxon>Dorcoceras</taxon>
    </lineage>
</organism>
<dbReference type="EMBL" id="KV018605">
    <property type="protein sequence ID" value="KZV16755.1"/>
    <property type="molecule type" value="Genomic_DNA"/>
</dbReference>
<accession>A0A2Z7ACT8</accession>
<protein>
    <submittedName>
        <fullName evidence="1">Uncharacterized protein</fullName>
    </submittedName>
</protein>
<keyword evidence="2" id="KW-1185">Reference proteome</keyword>
<evidence type="ECO:0000313" key="1">
    <source>
        <dbReference type="EMBL" id="KZV16755.1"/>
    </source>
</evidence>
<sequence>MMNSRRICPADCSQYKDSAVGLVFMESAAGLAMETSKVESAVRNQAEAKLNQLEHTASAKERSESAGTGIEKSAWVIDQRRRFQAQVTVDESVSSRNYKRNAKISRRSDCAPRRKKINLLLLKNIQAKQLINQLDNQTQATAHPVESFYEPVVAMQDDESSRKIISRSA</sequence>
<reference evidence="1 2" key="1">
    <citation type="journal article" date="2015" name="Proc. Natl. Acad. Sci. U.S.A.">
        <title>The resurrection genome of Boea hygrometrica: A blueprint for survival of dehydration.</title>
        <authorList>
            <person name="Xiao L."/>
            <person name="Yang G."/>
            <person name="Zhang L."/>
            <person name="Yang X."/>
            <person name="Zhao S."/>
            <person name="Ji Z."/>
            <person name="Zhou Q."/>
            <person name="Hu M."/>
            <person name="Wang Y."/>
            <person name="Chen M."/>
            <person name="Xu Y."/>
            <person name="Jin H."/>
            <person name="Xiao X."/>
            <person name="Hu G."/>
            <person name="Bao F."/>
            <person name="Hu Y."/>
            <person name="Wan P."/>
            <person name="Li L."/>
            <person name="Deng X."/>
            <person name="Kuang T."/>
            <person name="Xiang C."/>
            <person name="Zhu J.K."/>
            <person name="Oliver M.J."/>
            <person name="He Y."/>
        </authorList>
    </citation>
    <scope>NUCLEOTIDE SEQUENCE [LARGE SCALE GENOMIC DNA]</scope>
    <source>
        <strain evidence="2">cv. XS01</strain>
    </source>
</reference>
<dbReference type="AlphaFoldDB" id="A0A2Z7ACT8"/>
<name>A0A2Z7ACT8_9LAMI</name>